<sequence>MSVAALKKQMQQWWPGRAPGADDMRRPARPYDLALAAFVAIVVSLFVLPLPTAAMDGLISLNLAVSVVLLTVSTYLPSAVSFSSFPALLLFTTLLRLSLNIASCKLILLNANAGHVIDAFGRLVVGNNFVVGGVVFLVIAIVQFIVIAKGSERVAEVGARFSLDAMPGKQMSIDADLRAGIIGSDEAKHRREQLEQESQLHGAMDGAMKFVKGDAIAGVVIAFVNILAGIAVGTLMKDMSVSDALHRYAILTVGDGMSSQIPSLLVSIAAGIVTTRVATRDANESQLGEQIGKQITAHPRALVIAASVLFAFALVPGFPTWSFALLAIVIGGGGAWLLRRRKTMPPLRLITLAEQPSLHDVDRAAEIGPHTAGITSPLAVSLARGLSPQINLVRLQAALAVAKASVDADIGPIFPRVHLSYESSLPELGYQVFVQDVLASKGQLRPDSLLWDGVTPLPEPVERTPGEPFGPFAQPVWVPLDTRPARADGEPERKPAQAGNGEPERTVGWRSEDILARHIESEVRKHATELIGIQEAQHLIRLVRRDYADLVGELLRLVPLQRITEVLRRLLLEDVPIRNLRVIFESMITWAPKEPEDTIALVELVRVDLRRMITDRHVGGTRKLDVILFDPVLQERFEQAVLRTRQGNVLGLARDVKDNVTEQVRKIFDNHRQARGETGFGMARTRATAVRTAVVVSLNVRRYVQTTLASVLPDLPVLSYQELEEDVELNTIGWVSNPQE</sequence>
<comment type="caution">
    <text evidence="11">The sequence shown here is derived from an EMBL/GenBank/DDBJ whole genome shotgun (WGS) entry which is preliminary data.</text>
</comment>
<keyword evidence="6 10" id="KW-0812">Transmembrane</keyword>
<dbReference type="EMBL" id="RBZV01000002">
    <property type="protein sequence ID" value="RKP50603.1"/>
    <property type="molecule type" value="Genomic_DNA"/>
</dbReference>
<dbReference type="PANTHER" id="PTHR30161:SF2">
    <property type="entry name" value="INVASION PROTEIN INVA"/>
    <property type="match status" value="1"/>
</dbReference>
<evidence type="ECO:0000256" key="6">
    <source>
        <dbReference type="ARBA" id="ARBA00022692"/>
    </source>
</evidence>
<dbReference type="GO" id="GO:0009306">
    <property type="term" value="P:protein secretion"/>
    <property type="evidence" value="ECO:0007669"/>
    <property type="project" value="InterPro"/>
</dbReference>
<evidence type="ECO:0000256" key="8">
    <source>
        <dbReference type="ARBA" id="ARBA00023136"/>
    </source>
</evidence>
<feature type="transmembrane region" description="Helical" evidence="10">
    <location>
        <begin position="299"/>
        <end position="315"/>
    </location>
</feature>
<gene>
    <name evidence="11" type="ORF">D7S89_05740</name>
</gene>
<dbReference type="Gene3D" id="3.40.50.12790">
    <property type="entry name" value="FHIPEP family, domain 4"/>
    <property type="match status" value="1"/>
</dbReference>
<name>A0A494XSS8_9BURK</name>
<keyword evidence="8 10" id="KW-0472">Membrane</keyword>
<feature type="compositionally biased region" description="Basic and acidic residues" evidence="9">
    <location>
        <begin position="483"/>
        <end position="495"/>
    </location>
</feature>
<dbReference type="AlphaFoldDB" id="A0A494XSS8"/>
<evidence type="ECO:0000256" key="9">
    <source>
        <dbReference type="SAM" id="MobiDB-lite"/>
    </source>
</evidence>
<feature type="transmembrane region" description="Helical" evidence="10">
    <location>
        <begin position="33"/>
        <end position="51"/>
    </location>
</feature>
<evidence type="ECO:0000313" key="12">
    <source>
        <dbReference type="Proteomes" id="UP000280434"/>
    </source>
</evidence>
<keyword evidence="7 10" id="KW-1133">Transmembrane helix</keyword>
<dbReference type="Proteomes" id="UP000280434">
    <property type="component" value="Unassembled WGS sequence"/>
</dbReference>
<evidence type="ECO:0000256" key="4">
    <source>
        <dbReference type="ARBA" id="ARBA00022475"/>
    </source>
</evidence>
<keyword evidence="3" id="KW-0813">Transport</keyword>
<dbReference type="GO" id="GO:0005886">
    <property type="term" value="C:plasma membrane"/>
    <property type="evidence" value="ECO:0007669"/>
    <property type="project" value="UniProtKB-SubCell"/>
</dbReference>
<dbReference type="Gene3D" id="1.10.8.540">
    <property type="entry name" value="FHIPEP family, domain 3"/>
    <property type="match status" value="1"/>
</dbReference>
<dbReference type="InterPro" id="IPR042194">
    <property type="entry name" value="FHIPEP_1"/>
</dbReference>
<comment type="similarity">
    <text evidence="2">Belongs to the FHIPEP (flagella/HR/invasion proteins export pore) family.</text>
</comment>
<evidence type="ECO:0000256" key="1">
    <source>
        <dbReference type="ARBA" id="ARBA00004429"/>
    </source>
</evidence>
<dbReference type="PIRSF" id="PIRSF005419">
    <property type="entry name" value="FlhA"/>
    <property type="match status" value="1"/>
</dbReference>
<evidence type="ECO:0000256" key="2">
    <source>
        <dbReference type="ARBA" id="ARBA00008835"/>
    </source>
</evidence>
<dbReference type="InterPro" id="IPR006302">
    <property type="entry name" value="T3SS_HrcV"/>
</dbReference>
<dbReference type="NCBIfam" id="TIGR01399">
    <property type="entry name" value="hrcV"/>
    <property type="match status" value="1"/>
</dbReference>
<feature type="transmembrane region" description="Helical" evidence="10">
    <location>
        <begin position="215"/>
        <end position="236"/>
    </location>
</feature>
<dbReference type="Pfam" id="PF00771">
    <property type="entry name" value="FHIPEP"/>
    <property type="match status" value="1"/>
</dbReference>
<feature type="region of interest" description="Disordered" evidence="9">
    <location>
        <begin position="483"/>
        <end position="507"/>
    </location>
</feature>
<accession>A0A494XSS8</accession>
<dbReference type="Gene3D" id="3.40.30.60">
    <property type="entry name" value="FHIPEP family, domain 1"/>
    <property type="match status" value="1"/>
</dbReference>
<comment type="subcellular location">
    <subcellularLocation>
        <location evidence="1">Cell inner membrane</location>
        <topology evidence="1">Multi-pass membrane protein</topology>
    </subcellularLocation>
</comment>
<keyword evidence="5" id="KW-0997">Cell inner membrane</keyword>
<dbReference type="PANTHER" id="PTHR30161">
    <property type="entry name" value="FLAGELLAR EXPORT PROTEIN, MEMBRANE FLHA SUBUNIT-RELATED"/>
    <property type="match status" value="1"/>
</dbReference>
<keyword evidence="12" id="KW-1185">Reference proteome</keyword>
<dbReference type="InterPro" id="IPR025505">
    <property type="entry name" value="FHIPEP_CS"/>
</dbReference>
<proteinExistence type="inferred from homology"/>
<evidence type="ECO:0000256" key="7">
    <source>
        <dbReference type="ARBA" id="ARBA00022989"/>
    </source>
</evidence>
<evidence type="ECO:0000256" key="3">
    <source>
        <dbReference type="ARBA" id="ARBA00022448"/>
    </source>
</evidence>
<keyword evidence="4" id="KW-1003">Cell membrane</keyword>
<organism evidence="11 12">
    <name type="scientific">Trinickia fusca</name>
    <dbReference type="NCBI Taxonomy" id="2419777"/>
    <lineage>
        <taxon>Bacteria</taxon>
        <taxon>Pseudomonadati</taxon>
        <taxon>Pseudomonadota</taxon>
        <taxon>Betaproteobacteria</taxon>
        <taxon>Burkholderiales</taxon>
        <taxon>Burkholderiaceae</taxon>
        <taxon>Trinickia</taxon>
    </lineage>
</organism>
<evidence type="ECO:0000256" key="5">
    <source>
        <dbReference type="ARBA" id="ARBA00022519"/>
    </source>
</evidence>
<dbReference type="InterPro" id="IPR042193">
    <property type="entry name" value="FHIPEP_3"/>
</dbReference>
<evidence type="ECO:0000256" key="10">
    <source>
        <dbReference type="SAM" id="Phobius"/>
    </source>
</evidence>
<dbReference type="PRINTS" id="PR00949">
    <property type="entry name" value="TYPE3IMAPROT"/>
</dbReference>
<feature type="transmembrane region" description="Helical" evidence="10">
    <location>
        <begin position="129"/>
        <end position="148"/>
    </location>
</feature>
<dbReference type="OrthoDB" id="9759185at2"/>
<protein>
    <submittedName>
        <fullName evidence="11">EscV/YscV/HrcV family type III secretion system export apparatus protein</fullName>
    </submittedName>
</protein>
<evidence type="ECO:0000313" key="11">
    <source>
        <dbReference type="EMBL" id="RKP50603.1"/>
    </source>
</evidence>
<reference evidence="11 12" key="1">
    <citation type="submission" date="2018-10" db="EMBL/GenBank/DDBJ databases">
        <title>Paraburkholderia sp. 7MK8-2, isolated from soil.</title>
        <authorList>
            <person name="Gao Z.-H."/>
            <person name="Qiu L.-H."/>
        </authorList>
    </citation>
    <scope>NUCLEOTIDE SEQUENCE [LARGE SCALE GENOMIC DNA]</scope>
    <source>
        <strain evidence="11 12">7MK8-2</strain>
    </source>
</reference>
<dbReference type="InterPro" id="IPR042196">
    <property type="entry name" value="FHIPEP_4"/>
</dbReference>
<dbReference type="InterPro" id="IPR001712">
    <property type="entry name" value="T3SS_FHIPEP"/>
</dbReference>
<dbReference type="PROSITE" id="PS00994">
    <property type="entry name" value="FHIPEP"/>
    <property type="match status" value="1"/>
</dbReference>